<dbReference type="PRINTS" id="PR00069">
    <property type="entry name" value="ALDKETRDTASE"/>
</dbReference>
<dbReference type="PANTHER" id="PTHR43827">
    <property type="entry name" value="2,5-DIKETO-D-GLUCONIC ACID REDUCTASE"/>
    <property type="match status" value="1"/>
</dbReference>
<name>A0A1Q9D8B6_SYMMI</name>
<evidence type="ECO:0000256" key="5">
    <source>
        <dbReference type="SAM" id="SignalP"/>
    </source>
</evidence>
<dbReference type="OMA" id="DWGVSYF"/>
<organism evidence="7 8">
    <name type="scientific">Symbiodinium microadriaticum</name>
    <name type="common">Dinoflagellate</name>
    <name type="synonym">Zooxanthella microadriatica</name>
    <dbReference type="NCBI Taxonomy" id="2951"/>
    <lineage>
        <taxon>Eukaryota</taxon>
        <taxon>Sar</taxon>
        <taxon>Alveolata</taxon>
        <taxon>Dinophyceae</taxon>
        <taxon>Suessiales</taxon>
        <taxon>Symbiodiniaceae</taxon>
        <taxon>Symbiodinium</taxon>
    </lineage>
</organism>
<dbReference type="PANTHER" id="PTHR43827:SF3">
    <property type="entry name" value="NADP-DEPENDENT OXIDOREDUCTASE DOMAIN-CONTAINING PROTEIN"/>
    <property type="match status" value="1"/>
</dbReference>
<dbReference type="Proteomes" id="UP000186817">
    <property type="component" value="Unassembled WGS sequence"/>
</dbReference>
<comment type="caution">
    <text evidence="7">The sequence shown here is derived from an EMBL/GenBank/DDBJ whole genome shotgun (WGS) entry which is preliminary data.</text>
</comment>
<dbReference type="InterPro" id="IPR023210">
    <property type="entry name" value="NADP_OxRdtase_dom"/>
</dbReference>
<dbReference type="CDD" id="cd19071">
    <property type="entry name" value="AKR_AKR1-5-like"/>
    <property type="match status" value="1"/>
</dbReference>
<accession>A0A1Q9D8B6</accession>
<dbReference type="SUPFAM" id="SSF51430">
    <property type="entry name" value="NAD(P)-linked oxidoreductase"/>
    <property type="match status" value="1"/>
</dbReference>
<keyword evidence="5" id="KW-0732">Signal</keyword>
<feature type="region of interest" description="Disordered" evidence="4">
    <location>
        <begin position="29"/>
        <end position="49"/>
    </location>
</feature>
<dbReference type="Pfam" id="PF00248">
    <property type="entry name" value="Aldo_ket_red"/>
    <property type="match status" value="1"/>
</dbReference>
<dbReference type="AlphaFoldDB" id="A0A1Q9D8B6"/>
<keyword evidence="2" id="KW-0521">NADP</keyword>
<feature type="signal peptide" evidence="5">
    <location>
        <begin position="1"/>
        <end position="27"/>
    </location>
</feature>
<proteinExistence type="inferred from homology"/>
<dbReference type="InterPro" id="IPR020471">
    <property type="entry name" value="AKR"/>
</dbReference>
<feature type="domain" description="NADP-dependent oxidoreductase" evidence="6">
    <location>
        <begin position="77"/>
        <end position="283"/>
    </location>
</feature>
<dbReference type="GO" id="GO:0016616">
    <property type="term" value="F:oxidoreductase activity, acting on the CH-OH group of donors, NAD or NADP as acceptor"/>
    <property type="evidence" value="ECO:0007669"/>
    <property type="project" value="UniProtKB-ARBA"/>
</dbReference>
<gene>
    <name evidence="7" type="primary">dkgA</name>
    <name evidence="7" type="ORF">AK812_SmicGene49130</name>
</gene>
<keyword evidence="3" id="KW-0560">Oxidoreductase</keyword>
<dbReference type="OrthoDB" id="416253at2759"/>
<keyword evidence="8" id="KW-1185">Reference proteome</keyword>
<evidence type="ECO:0000313" key="7">
    <source>
        <dbReference type="EMBL" id="OLP91410.1"/>
    </source>
</evidence>
<dbReference type="Gene3D" id="3.20.20.100">
    <property type="entry name" value="NADP-dependent oxidoreductase domain"/>
    <property type="match status" value="1"/>
</dbReference>
<evidence type="ECO:0000256" key="2">
    <source>
        <dbReference type="ARBA" id="ARBA00022857"/>
    </source>
</evidence>
<dbReference type="EMBL" id="LSRX01000666">
    <property type="protein sequence ID" value="OLP91410.1"/>
    <property type="molecule type" value="Genomic_DNA"/>
</dbReference>
<evidence type="ECO:0000256" key="1">
    <source>
        <dbReference type="ARBA" id="ARBA00007905"/>
    </source>
</evidence>
<evidence type="ECO:0000256" key="3">
    <source>
        <dbReference type="ARBA" id="ARBA00023002"/>
    </source>
</evidence>
<evidence type="ECO:0000259" key="6">
    <source>
        <dbReference type="Pfam" id="PF00248"/>
    </source>
</evidence>
<dbReference type="InterPro" id="IPR036812">
    <property type="entry name" value="NAD(P)_OxRdtase_dom_sf"/>
</dbReference>
<sequence length="322" mass="36012">MNWCFLPRLSLAALWSLFGGDWSLASASPAPAEPSAEKSLRNGRSMPTLGLQVPEGPDTAIAWATSFGYRMLDIIVNESSAGQAIRGSSVSRSRLFLSARLSENGFQEAHRCIRQSLQLLRVDYIDLYLMASPKKLIETWDAMVEMRKMGLARSLGVCDFELLHLETLKSHGRELPEVLQLKMNPVTWHQHRALLEWCQRHGVLIQAARVFALPAAKAFQQLRSIPALRDHRAKTAAQVLLRWAIQMNFQVIPRSRRKDHIVENADLWSFNLSAEEMHQISALGHESAEGGRENPSARASLDLGDTTLGSRSRELSNPATEL</sequence>
<feature type="region of interest" description="Disordered" evidence="4">
    <location>
        <begin position="284"/>
        <end position="322"/>
    </location>
</feature>
<evidence type="ECO:0000313" key="8">
    <source>
        <dbReference type="Proteomes" id="UP000186817"/>
    </source>
</evidence>
<reference evidence="7 8" key="1">
    <citation type="submission" date="2016-02" db="EMBL/GenBank/DDBJ databases">
        <title>Genome analysis of coral dinoflagellate symbionts highlights evolutionary adaptations to a symbiotic lifestyle.</title>
        <authorList>
            <person name="Aranda M."/>
            <person name="Li Y."/>
            <person name="Liew Y.J."/>
            <person name="Baumgarten S."/>
            <person name="Simakov O."/>
            <person name="Wilson M."/>
            <person name="Piel J."/>
            <person name="Ashoor H."/>
            <person name="Bougouffa S."/>
            <person name="Bajic V.B."/>
            <person name="Ryu T."/>
            <person name="Ravasi T."/>
            <person name="Bayer T."/>
            <person name="Micklem G."/>
            <person name="Kim H."/>
            <person name="Bhak J."/>
            <person name="Lajeunesse T.C."/>
            <person name="Voolstra C.R."/>
        </authorList>
    </citation>
    <scope>NUCLEOTIDE SEQUENCE [LARGE SCALE GENOMIC DNA]</scope>
    <source>
        <strain evidence="7 8">CCMP2467</strain>
    </source>
</reference>
<comment type="similarity">
    <text evidence="1">Belongs to the aldo/keto reductase family.</text>
</comment>
<feature type="compositionally biased region" description="Polar residues" evidence="4">
    <location>
        <begin position="307"/>
        <end position="322"/>
    </location>
</feature>
<feature type="chain" id="PRO_5012186834" evidence="5">
    <location>
        <begin position="28"/>
        <end position="322"/>
    </location>
</feature>
<protein>
    <submittedName>
        <fullName evidence="7">2,5-diketo-D-gluconic acid reductase A</fullName>
    </submittedName>
</protein>
<evidence type="ECO:0000256" key="4">
    <source>
        <dbReference type="SAM" id="MobiDB-lite"/>
    </source>
</evidence>